<reference evidence="1 2" key="1">
    <citation type="journal article" date="2009" name="Int. J. Syst. Evol. Microbiol.">
        <title>Nocardioides caeni sp. nov., isolated from wastewater.</title>
        <authorList>
            <person name="Yoon J.H."/>
            <person name="Kang S.J."/>
            <person name="Park S."/>
            <person name="Kim W."/>
            <person name="Oh T.K."/>
        </authorList>
    </citation>
    <scope>NUCLEOTIDE SEQUENCE [LARGE SCALE GENOMIC DNA]</scope>
    <source>
        <strain evidence="1 2">DSM 23134</strain>
    </source>
</reference>
<evidence type="ECO:0000313" key="2">
    <source>
        <dbReference type="Proteomes" id="UP000307087"/>
    </source>
</evidence>
<dbReference type="InterPro" id="IPR016155">
    <property type="entry name" value="Mopterin_synth/thiamin_S_b"/>
</dbReference>
<dbReference type="OrthoDB" id="163636at2"/>
<gene>
    <name evidence="1" type="primary">thiS</name>
    <name evidence="1" type="ORF">E9934_07755</name>
</gene>
<dbReference type="Pfam" id="PF02597">
    <property type="entry name" value="ThiS"/>
    <property type="match status" value="1"/>
</dbReference>
<dbReference type="Proteomes" id="UP000307087">
    <property type="component" value="Unassembled WGS sequence"/>
</dbReference>
<dbReference type="NCBIfam" id="TIGR01683">
    <property type="entry name" value="thiS"/>
    <property type="match status" value="1"/>
</dbReference>
<dbReference type="Gene3D" id="3.10.20.30">
    <property type="match status" value="1"/>
</dbReference>
<evidence type="ECO:0000313" key="1">
    <source>
        <dbReference type="EMBL" id="THV14560.1"/>
    </source>
</evidence>
<accession>A0A4S8NDB2</accession>
<dbReference type="RefSeq" id="WP_136562324.1">
    <property type="nucleotide sequence ID" value="NZ_BAABLS010000003.1"/>
</dbReference>
<dbReference type="AlphaFoldDB" id="A0A4S8NDB2"/>
<comment type="caution">
    <text evidence="1">The sequence shown here is derived from an EMBL/GenBank/DDBJ whole genome shotgun (WGS) entry which is preliminary data.</text>
</comment>
<keyword evidence="2" id="KW-1185">Reference proteome</keyword>
<name>A0A4S8NDB2_9ACTN</name>
<sequence length="67" mass="6788">MTITCNGESVRIAARTIAALLQQRLGAAQPDGVAVAVNGEVVPRSVWSAPLLCDGDVVDVVTAVQGG</sequence>
<dbReference type="InterPro" id="IPR012675">
    <property type="entry name" value="Beta-grasp_dom_sf"/>
</dbReference>
<proteinExistence type="predicted"/>
<dbReference type="InterPro" id="IPR003749">
    <property type="entry name" value="ThiS/MoaD-like"/>
</dbReference>
<organism evidence="1 2">
    <name type="scientific">Nocardioides caeni</name>
    <dbReference type="NCBI Taxonomy" id="574700"/>
    <lineage>
        <taxon>Bacteria</taxon>
        <taxon>Bacillati</taxon>
        <taxon>Actinomycetota</taxon>
        <taxon>Actinomycetes</taxon>
        <taxon>Propionibacteriales</taxon>
        <taxon>Nocardioidaceae</taxon>
        <taxon>Nocardioides</taxon>
    </lineage>
</organism>
<dbReference type="CDD" id="cd00565">
    <property type="entry name" value="Ubl_ThiS"/>
    <property type="match status" value="1"/>
</dbReference>
<protein>
    <submittedName>
        <fullName evidence="1">Sulfur carrier protein ThiS</fullName>
    </submittedName>
</protein>
<dbReference type="EMBL" id="STGW01000004">
    <property type="protein sequence ID" value="THV14560.1"/>
    <property type="molecule type" value="Genomic_DNA"/>
</dbReference>
<dbReference type="InterPro" id="IPR010035">
    <property type="entry name" value="Thi_S"/>
</dbReference>
<dbReference type="SUPFAM" id="SSF54285">
    <property type="entry name" value="MoaD/ThiS"/>
    <property type="match status" value="1"/>
</dbReference>
<dbReference type="PANTHER" id="PTHR34472:SF1">
    <property type="entry name" value="SULFUR CARRIER PROTEIN THIS"/>
    <property type="match status" value="1"/>
</dbReference>
<dbReference type="PANTHER" id="PTHR34472">
    <property type="entry name" value="SULFUR CARRIER PROTEIN THIS"/>
    <property type="match status" value="1"/>
</dbReference>